<dbReference type="EMBL" id="JAVFWL010000002">
    <property type="protein sequence ID" value="KAK6738980.1"/>
    <property type="molecule type" value="Genomic_DNA"/>
</dbReference>
<dbReference type="Proteomes" id="UP001303046">
    <property type="component" value="Unassembled WGS sequence"/>
</dbReference>
<keyword evidence="2" id="KW-1185">Reference proteome</keyword>
<reference evidence="1 2" key="1">
    <citation type="submission" date="2023-08" db="EMBL/GenBank/DDBJ databases">
        <title>A Necator americanus chromosomal reference genome.</title>
        <authorList>
            <person name="Ilik V."/>
            <person name="Petrzelkova K.J."/>
            <person name="Pardy F."/>
            <person name="Fuh T."/>
            <person name="Niatou-Singa F.S."/>
            <person name="Gouil Q."/>
            <person name="Baker L."/>
            <person name="Ritchie M.E."/>
            <person name="Jex A.R."/>
            <person name="Gazzola D."/>
            <person name="Li H."/>
            <person name="Toshio Fujiwara R."/>
            <person name="Zhan B."/>
            <person name="Aroian R.V."/>
            <person name="Pafco B."/>
            <person name="Schwarz E.M."/>
        </authorList>
    </citation>
    <scope>NUCLEOTIDE SEQUENCE [LARGE SCALE GENOMIC DNA]</scope>
    <source>
        <strain evidence="1 2">Aroian</strain>
        <tissue evidence="1">Whole animal</tissue>
    </source>
</reference>
<comment type="caution">
    <text evidence="1">The sequence shown here is derived from an EMBL/GenBank/DDBJ whole genome shotgun (WGS) entry which is preliminary data.</text>
</comment>
<accession>A0ABR1CLW2</accession>
<evidence type="ECO:0000313" key="1">
    <source>
        <dbReference type="EMBL" id="KAK6738980.1"/>
    </source>
</evidence>
<gene>
    <name evidence="1" type="primary">Necator_chrII.g8628</name>
    <name evidence="1" type="ORF">RB195_020833</name>
</gene>
<evidence type="ECO:0000313" key="2">
    <source>
        <dbReference type="Proteomes" id="UP001303046"/>
    </source>
</evidence>
<sequence length="141" mass="15436">MCKEAAGTDDFSEWVDPFASASAFISTRSIATPIGGGVLGERKSALPYSRWNQTVLTVPMTNEEAFGRHNNNNFPVILLEVRFAKECQQGNTADLEPGYRHIESVLFEELMRLHPNVDALLPSPCGRGRGNLTPLDSTALS</sequence>
<proteinExistence type="predicted"/>
<organism evidence="1 2">
    <name type="scientific">Necator americanus</name>
    <name type="common">Human hookworm</name>
    <dbReference type="NCBI Taxonomy" id="51031"/>
    <lineage>
        <taxon>Eukaryota</taxon>
        <taxon>Metazoa</taxon>
        <taxon>Ecdysozoa</taxon>
        <taxon>Nematoda</taxon>
        <taxon>Chromadorea</taxon>
        <taxon>Rhabditida</taxon>
        <taxon>Rhabditina</taxon>
        <taxon>Rhabditomorpha</taxon>
        <taxon>Strongyloidea</taxon>
        <taxon>Ancylostomatidae</taxon>
        <taxon>Bunostominae</taxon>
        <taxon>Necator</taxon>
    </lineage>
</organism>
<name>A0ABR1CLW2_NECAM</name>
<protein>
    <submittedName>
        <fullName evidence="1">Uncharacterized protein</fullName>
    </submittedName>
</protein>